<keyword evidence="15" id="KW-1185">Reference proteome</keyword>
<dbReference type="InterPro" id="IPR035898">
    <property type="entry name" value="TAZ_dom_sf"/>
</dbReference>
<dbReference type="GO" id="GO:0045944">
    <property type="term" value="P:positive regulation of transcription by RNA polymerase II"/>
    <property type="evidence" value="ECO:0007669"/>
    <property type="project" value="TreeGrafter"/>
</dbReference>
<dbReference type="OrthoDB" id="899at2759"/>
<dbReference type="SUPFAM" id="SSF57933">
    <property type="entry name" value="TAZ domain"/>
    <property type="match status" value="1"/>
</dbReference>
<comment type="subcellular location">
    <subcellularLocation>
        <location evidence="1">Nucleus</location>
    </subcellularLocation>
</comment>
<dbReference type="GO" id="GO:0008270">
    <property type="term" value="F:zinc ion binding"/>
    <property type="evidence" value="ECO:0007669"/>
    <property type="project" value="UniProtKB-KW"/>
</dbReference>
<dbReference type="GO" id="GO:0005634">
    <property type="term" value="C:nucleus"/>
    <property type="evidence" value="ECO:0007669"/>
    <property type="project" value="UniProtKB-SubCell"/>
</dbReference>
<dbReference type="GO" id="GO:0004402">
    <property type="term" value="F:histone acetyltransferase activity"/>
    <property type="evidence" value="ECO:0007669"/>
    <property type="project" value="InterPro"/>
</dbReference>
<dbReference type="GO" id="GO:0031490">
    <property type="term" value="F:chromatin DNA binding"/>
    <property type="evidence" value="ECO:0007669"/>
    <property type="project" value="TreeGrafter"/>
</dbReference>
<dbReference type="InterPro" id="IPR013178">
    <property type="entry name" value="Histone_AcTrfase_Rtt109/CBP"/>
</dbReference>
<dbReference type="EMBL" id="HG805822">
    <property type="protein sequence ID" value="CDW52435.1"/>
    <property type="molecule type" value="Genomic_DNA"/>
</dbReference>
<dbReference type="Pfam" id="PF02135">
    <property type="entry name" value="zf-TAZ"/>
    <property type="match status" value="1"/>
</dbReference>
<dbReference type="SMART" id="SM00551">
    <property type="entry name" value="ZnF_TAZ"/>
    <property type="match status" value="1"/>
</dbReference>
<name>A0A077Z1H8_TRITR</name>
<dbReference type="GO" id="GO:0005667">
    <property type="term" value="C:transcription regulator complex"/>
    <property type="evidence" value="ECO:0007669"/>
    <property type="project" value="TreeGrafter"/>
</dbReference>
<evidence type="ECO:0000313" key="15">
    <source>
        <dbReference type="Proteomes" id="UP000030665"/>
    </source>
</evidence>
<evidence type="ECO:0000256" key="1">
    <source>
        <dbReference type="ARBA" id="ARBA00004123"/>
    </source>
</evidence>
<evidence type="ECO:0000256" key="12">
    <source>
        <dbReference type="PROSITE-ProRule" id="PRU00203"/>
    </source>
</evidence>
<keyword evidence="7" id="KW-0156">Chromatin regulator</keyword>
<evidence type="ECO:0000256" key="6">
    <source>
        <dbReference type="ARBA" id="ARBA00022833"/>
    </source>
</evidence>
<keyword evidence="9" id="KW-0804">Transcription</keyword>
<evidence type="ECO:0000256" key="8">
    <source>
        <dbReference type="ARBA" id="ARBA00023015"/>
    </source>
</evidence>
<proteinExistence type="predicted"/>
<evidence type="ECO:0000256" key="11">
    <source>
        <dbReference type="ARBA" id="ARBA00048017"/>
    </source>
</evidence>
<evidence type="ECO:0000256" key="2">
    <source>
        <dbReference type="ARBA" id="ARBA00013184"/>
    </source>
</evidence>
<keyword evidence="10" id="KW-0539">Nucleus</keyword>
<keyword evidence="4 12" id="KW-0479">Metal-binding</keyword>
<keyword evidence="6 12" id="KW-0862">Zinc</keyword>
<dbReference type="STRING" id="36087.A0A077Z1H8"/>
<feature type="zinc finger region" description="TAZ-type" evidence="12">
    <location>
        <begin position="8"/>
        <end position="94"/>
    </location>
</feature>
<dbReference type="AlphaFoldDB" id="A0A077Z1H8"/>
<dbReference type="GO" id="GO:0000123">
    <property type="term" value="C:histone acetyltransferase complex"/>
    <property type="evidence" value="ECO:0007669"/>
    <property type="project" value="TreeGrafter"/>
</dbReference>
<dbReference type="InterPro" id="IPR000197">
    <property type="entry name" value="Znf_TAZ"/>
</dbReference>
<organism evidence="14 15">
    <name type="scientific">Trichuris trichiura</name>
    <name type="common">Whipworm</name>
    <name type="synonym">Trichocephalus trichiurus</name>
    <dbReference type="NCBI Taxonomy" id="36087"/>
    <lineage>
        <taxon>Eukaryota</taxon>
        <taxon>Metazoa</taxon>
        <taxon>Ecdysozoa</taxon>
        <taxon>Nematoda</taxon>
        <taxon>Enoplea</taxon>
        <taxon>Dorylaimia</taxon>
        <taxon>Trichinellida</taxon>
        <taxon>Trichuridae</taxon>
        <taxon>Trichuris</taxon>
    </lineage>
</organism>
<keyword evidence="5 12" id="KW-0863">Zinc-finger</keyword>
<dbReference type="Proteomes" id="UP000030665">
    <property type="component" value="Unassembled WGS sequence"/>
</dbReference>
<reference evidence="14" key="2">
    <citation type="submission" date="2014-03" db="EMBL/GenBank/DDBJ databases">
        <title>The whipworm genome and dual-species transcriptomics of an intimate host-pathogen interaction.</title>
        <authorList>
            <person name="Foth B.J."/>
            <person name="Tsai I.J."/>
            <person name="Reid A.J."/>
            <person name="Bancroft A.J."/>
            <person name="Nichol S."/>
            <person name="Tracey A."/>
            <person name="Holroyd N."/>
            <person name="Cotton J.A."/>
            <person name="Stanley E.J."/>
            <person name="Zarowiecki M."/>
            <person name="Liu J.Z."/>
            <person name="Huckvale T."/>
            <person name="Cooper P.J."/>
            <person name="Grencis R.K."/>
            <person name="Berriman M."/>
        </authorList>
    </citation>
    <scope>NUCLEOTIDE SEQUENCE [LARGE SCALE GENOMIC DNA]</scope>
</reference>
<dbReference type="Gene3D" id="1.20.1020.10">
    <property type="entry name" value="TAZ domain"/>
    <property type="match status" value="1"/>
</dbReference>
<gene>
    <name evidence="14" type="ORF">TTRE_0000069601</name>
</gene>
<keyword evidence="3" id="KW-0808">Transferase</keyword>
<dbReference type="EC" id="2.3.1.48" evidence="2"/>
<dbReference type="GO" id="GO:0003713">
    <property type="term" value="F:transcription coactivator activity"/>
    <property type="evidence" value="ECO:0007669"/>
    <property type="project" value="TreeGrafter"/>
</dbReference>
<comment type="catalytic activity">
    <reaction evidence="11">
        <text>L-lysyl-[protein] + acetyl-CoA = N(6)-acetyl-L-lysyl-[protein] + CoA + H(+)</text>
        <dbReference type="Rhea" id="RHEA:45948"/>
        <dbReference type="Rhea" id="RHEA-COMP:9752"/>
        <dbReference type="Rhea" id="RHEA-COMP:10731"/>
        <dbReference type="ChEBI" id="CHEBI:15378"/>
        <dbReference type="ChEBI" id="CHEBI:29969"/>
        <dbReference type="ChEBI" id="CHEBI:57287"/>
        <dbReference type="ChEBI" id="CHEBI:57288"/>
        <dbReference type="ChEBI" id="CHEBI:61930"/>
        <dbReference type="EC" id="2.3.1.48"/>
    </reaction>
</comment>
<evidence type="ECO:0000256" key="9">
    <source>
        <dbReference type="ARBA" id="ARBA00023163"/>
    </source>
</evidence>
<evidence type="ECO:0000313" key="14">
    <source>
        <dbReference type="EMBL" id="CDW52435.1"/>
    </source>
</evidence>
<dbReference type="PANTHER" id="PTHR13808">
    <property type="entry name" value="CBP/P300-RELATED"/>
    <property type="match status" value="1"/>
</dbReference>
<evidence type="ECO:0000256" key="7">
    <source>
        <dbReference type="ARBA" id="ARBA00022853"/>
    </source>
</evidence>
<dbReference type="PANTHER" id="PTHR13808:SF1">
    <property type="entry name" value="HISTONE ACETYLTRANSFERASE"/>
    <property type="match status" value="1"/>
</dbReference>
<evidence type="ECO:0000256" key="10">
    <source>
        <dbReference type="ARBA" id="ARBA00023242"/>
    </source>
</evidence>
<evidence type="ECO:0000256" key="4">
    <source>
        <dbReference type="ARBA" id="ARBA00022723"/>
    </source>
</evidence>
<evidence type="ECO:0000256" key="5">
    <source>
        <dbReference type="ARBA" id="ARBA00022771"/>
    </source>
</evidence>
<keyword evidence="8" id="KW-0805">Transcription regulation</keyword>
<feature type="domain" description="TAZ-type" evidence="13">
    <location>
        <begin position="8"/>
        <end position="94"/>
    </location>
</feature>
<sequence length="130" mass="15107">MSTSSSRNPESVKMIQQQLLLLLHAQKCQYRRLNGSQTERCTVPYCELMISVLKHMETCQIGHQCTVPHCYSWRLILHHWYTCVRSDCIVCSPLNPAVNKMLFRNMIQSPPQTMSMNPVAMVPNEENPQW</sequence>
<accession>A0A077Z1H8</accession>
<evidence type="ECO:0000259" key="13">
    <source>
        <dbReference type="PROSITE" id="PS50134"/>
    </source>
</evidence>
<dbReference type="PROSITE" id="PS50134">
    <property type="entry name" value="ZF_TAZ"/>
    <property type="match status" value="1"/>
</dbReference>
<reference evidence="14" key="1">
    <citation type="submission" date="2014-01" db="EMBL/GenBank/DDBJ databases">
        <authorList>
            <person name="Aslett M."/>
        </authorList>
    </citation>
    <scope>NUCLEOTIDE SEQUENCE</scope>
</reference>
<evidence type="ECO:0000256" key="3">
    <source>
        <dbReference type="ARBA" id="ARBA00022679"/>
    </source>
</evidence>
<protein>
    <recommendedName>
        <fullName evidence="2">histone acetyltransferase</fullName>
        <ecNumber evidence="2">2.3.1.48</ecNumber>
    </recommendedName>
</protein>